<sequence>MPFNKPTPMTLPVSDPLRPTLHRTFRLQWEDAQQSWVLLYPEGMVTLNDSAAAILQRCDGAHTLDMLIDDLQSAFGVQGIAPEVHAFVKHAFERGWLV</sequence>
<accession>A0AAD2AIX1</accession>
<dbReference type="NCBIfam" id="TIGR03859">
    <property type="entry name" value="PQQ_PqqD"/>
    <property type="match status" value="1"/>
</dbReference>
<dbReference type="Proteomes" id="UP001190452">
    <property type="component" value="Unassembled WGS sequence"/>
</dbReference>
<dbReference type="InterPro" id="IPR041881">
    <property type="entry name" value="PqqD_sf"/>
</dbReference>
<evidence type="ECO:0000256" key="2">
    <source>
        <dbReference type="ARBA" id="ARBA00011741"/>
    </source>
</evidence>
<dbReference type="GO" id="GO:0018189">
    <property type="term" value="P:pyrroloquinoline quinone biosynthetic process"/>
    <property type="evidence" value="ECO:0007669"/>
    <property type="project" value="UniProtKB-KW"/>
</dbReference>
<keyword evidence="3" id="KW-0884">PQQ biosynthesis</keyword>
<dbReference type="Pfam" id="PF05402">
    <property type="entry name" value="PqqD"/>
    <property type="match status" value="1"/>
</dbReference>
<dbReference type="EMBL" id="CATVXE010000002">
    <property type="protein sequence ID" value="CAJ0679734.1"/>
    <property type="molecule type" value="Genomic_DNA"/>
</dbReference>
<dbReference type="InterPro" id="IPR008792">
    <property type="entry name" value="PQQD"/>
</dbReference>
<evidence type="ECO:0000313" key="4">
    <source>
        <dbReference type="EMBL" id="CAJ0679734.1"/>
    </source>
</evidence>
<evidence type="ECO:0000256" key="1">
    <source>
        <dbReference type="ARBA" id="ARBA00004886"/>
    </source>
</evidence>
<evidence type="ECO:0000313" key="6">
    <source>
        <dbReference type="Proteomes" id="UP001190002"/>
    </source>
</evidence>
<name>A0AAD2AIX1_9RALS</name>
<protein>
    <submittedName>
        <fullName evidence="4">PqqA binding protein</fullName>
    </submittedName>
</protein>
<evidence type="ECO:0000313" key="7">
    <source>
        <dbReference type="Proteomes" id="UP001190452"/>
    </source>
</evidence>
<comment type="subunit">
    <text evidence="2">Monomer. Interacts with PqqE.</text>
</comment>
<dbReference type="GO" id="GO:0048038">
    <property type="term" value="F:quinone binding"/>
    <property type="evidence" value="ECO:0007669"/>
    <property type="project" value="InterPro"/>
</dbReference>
<gene>
    <name evidence="4" type="primary">pqqD</name>
    <name evidence="5" type="ORF">R77569_01135</name>
    <name evidence="4" type="ORF">R77591_00480</name>
</gene>
<reference evidence="4 7" key="1">
    <citation type="submission" date="2023-07" db="EMBL/GenBank/DDBJ databases">
        <authorList>
            <person name="Peeters C."/>
        </authorList>
    </citation>
    <scope>NUCLEOTIDE SEQUENCE</scope>
    <source>
        <strain evidence="5 7">R-77569</strain>
        <strain evidence="4">R-77591</strain>
    </source>
</reference>
<dbReference type="AlphaFoldDB" id="A0AAD2AIX1"/>
<dbReference type="InterPro" id="IPR022479">
    <property type="entry name" value="PqqD_bac"/>
</dbReference>
<comment type="pathway">
    <text evidence="1">Cofactor biosynthesis; pyrroloquinoline quinone biosynthesis.</text>
</comment>
<evidence type="ECO:0000313" key="5">
    <source>
        <dbReference type="EMBL" id="CAJ0858148.1"/>
    </source>
</evidence>
<organism evidence="4 6">
    <name type="scientific">Ralstonia mannitolilytica</name>
    <dbReference type="NCBI Taxonomy" id="105219"/>
    <lineage>
        <taxon>Bacteria</taxon>
        <taxon>Pseudomonadati</taxon>
        <taxon>Pseudomonadota</taxon>
        <taxon>Betaproteobacteria</taxon>
        <taxon>Burkholderiales</taxon>
        <taxon>Burkholderiaceae</taxon>
        <taxon>Ralstonia</taxon>
    </lineage>
</organism>
<proteinExistence type="predicted"/>
<dbReference type="Gene3D" id="1.10.10.1150">
    <property type="entry name" value="Coenzyme PQQ synthesis protein D (PqqD)"/>
    <property type="match status" value="1"/>
</dbReference>
<evidence type="ECO:0000256" key="3">
    <source>
        <dbReference type="ARBA" id="ARBA00022905"/>
    </source>
</evidence>
<comment type="caution">
    <text evidence="4">The sequence shown here is derived from an EMBL/GenBank/DDBJ whole genome shotgun (WGS) entry which is preliminary data.</text>
</comment>
<keyword evidence="7" id="KW-1185">Reference proteome</keyword>
<dbReference type="Proteomes" id="UP001190002">
    <property type="component" value="Unassembled WGS sequence"/>
</dbReference>
<dbReference type="EMBL" id="CAUDKV010000003">
    <property type="protein sequence ID" value="CAJ0858148.1"/>
    <property type="molecule type" value="Genomic_DNA"/>
</dbReference>